<dbReference type="GO" id="GO:0030337">
    <property type="term" value="F:DNA polymerase processivity factor activity"/>
    <property type="evidence" value="ECO:0007669"/>
    <property type="project" value="InterPro"/>
</dbReference>
<keyword evidence="4 8" id="KW-0238">DNA-binding</keyword>
<feature type="domain" description="Proliferating cell nuclear antigen PCNA C-terminal" evidence="10">
    <location>
        <begin position="127"/>
        <end position="254"/>
    </location>
</feature>
<dbReference type="GO" id="GO:0003682">
    <property type="term" value="F:chromatin binding"/>
    <property type="evidence" value="ECO:0007669"/>
    <property type="project" value="UniProtKB-ARBA"/>
</dbReference>
<dbReference type="FunFam" id="3.10.150.10:FF:000006">
    <property type="entry name" value="Proliferating cell nuclear antigen"/>
    <property type="match status" value="1"/>
</dbReference>
<dbReference type="NCBIfam" id="TIGR00590">
    <property type="entry name" value="pcna"/>
    <property type="match status" value="1"/>
</dbReference>
<evidence type="ECO:0000313" key="11">
    <source>
        <dbReference type="EMBL" id="KAK0182872.1"/>
    </source>
</evidence>
<evidence type="ECO:0000313" key="12">
    <source>
        <dbReference type="Proteomes" id="UP001168972"/>
    </source>
</evidence>
<dbReference type="GO" id="GO:0006272">
    <property type="term" value="P:leading strand elongation"/>
    <property type="evidence" value="ECO:0007669"/>
    <property type="project" value="TreeGrafter"/>
</dbReference>
<keyword evidence="5 7" id="KW-0539">Nucleus</keyword>
<dbReference type="FunFam" id="3.70.10.10:FF:000001">
    <property type="entry name" value="Proliferating cell nuclear antigen"/>
    <property type="match status" value="1"/>
</dbReference>
<dbReference type="GO" id="GO:0072702">
    <property type="term" value="P:response to methyl methanesulfonate"/>
    <property type="evidence" value="ECO:0007669"/>
    <property type="project" value="UniProtKB-ARBA"/>
</dbReference>
<gene>
    <name evidence="11" type="ORF">PV327_000961</name>
</gene>
<evidence type="ECO:0000256" key="1">
    <source>
        <dbReference type="ARBA" id="ARBA00004123"/>
    </source>
</evidence>
<dbReference type="HAMAP" id="MF_00317">
    <property type="entry name" value="DNApol_clamp_arch"/>
    <property type="match status" value="1"/>
</dbReference>
<feature type="domain" description="Proliferating cell nuclear antigen PCNA N-terminal" evidence="9">
    <location>
        <begin position="1"/>
        <end position="124"/>
    </location>
</feature>
<dbReference type="GO" id="GO:0006275">
    <property type="term" value="P:regulation of DNA replication"/>
    <property type="evidence" value="ECO:0007669"/>
    <property type="project" value="InterPro"/>
</dbReference>
<dbReference type="GO" id="GO:0006298">
    <property type="term" value="P:mismatch repair"/>
    <property type="evidence" value="ECO:0007669"/>
    <property type="project" value="TreeGrafter"/>
</dbReference>
<dbReference type="GO" id="GO:0042542">
    <property type="term" value="P:response to hydrogen peroxide"/>
    <property type="evidence" value="ECO:0007669"/>
    <property type="project" value="UniProtKB-ARBA"/>
</dbReference>
<protein>
    <recommendedName>
        <fullName evidence="7">DNA sliding clamp PCNA</fullName>
    </recommendedName>
</protein>
<dbReference type="CDD" id="cd00577">
    <property type="entry name" value="PCNA"/>
    <property type="match status" value="1"/>
</dbReference>
<dbReference type="PANTHER" id="PTHR11352:SF0">
    <property type="entry name" value="PROLIFERATING CELL NUCLEAR ANTIGEN"/>
    <property type="match status" value="1"/>
</dbReference>
<evidence type="ECO:0000256" key="4">
    <source>
        <dbReference type="ARBA" id="ARBA00023125"/>
    </source>
</evidence>
<dbReference type="InterPro" id="IPR022649">
    <property type="entry name" value="Pr_cel_nuc_antig_C"/>
</dbReference>
<comment type="function">
    <text evidence="7">This protein is an auxiliary protein of DNA polymerase delta and is involved in the control of eukaryotic DNA replication by increasing the polymerase's processivity during elongation of the leading strand.</text>
</comment>
<dbReference type="Gene3D" id="3.70.10.10">
    <property type="match status" value="1"/>
</dbReference>
<dbReference type="Pfam" id="PF00705">
    <property type="entry name" value="PCNA_N"/>
    <property type="match status" value="1"/>
</dbReference>
<evidence type="ECO:0000259" key="10">
    <source>
        <dbReference type="Pfam" id="PF02747"/>
    </source>
</evidence>
<comment type="subcellular location">
    <subcellularLocation>
        <location evidence="1 7">Nucleus</location>
    </subcellularLocation>
</comment>
<dbReference type="PRINTS" id="PR00339">
    <property type="entry name" value="PCNACYCLIN"/>
</dbReference>
<organism evidence="11 12">
    <name type="scientific">Microctonus hyperodae</name>
    <name type="common">Parasitoid wasp</name>
    <dbReference type="NCBI Taxonomy" id="165561"/>
    <lineage>
        <taxon>Eukaryota</taxon>
        <taxon>Metazoa</taxon>
        <taxon>Ecdysozoa</taxon>
        <taxon>Arthropoda</taxon>
        <taxon>Hexapoda</taxon>
        <taxon>Insecta</taxon>
        <taxon>Pterygota</taxon>
        <taxon>Neoptera</taxon>
        <taxon>Endopterygota</taxon>
        <taxon>Hymenoptera</taxon>
        <taxon>Apocrita</taxon>
        <taxon>Ichneumonoidea</taxon>
        <taxon>Braconidae</taxon>
        <taxon>Euphorinae</taxon>
        <taxon>Microctonus</taxon>
    </lineage>
</organism>
<sequence length="262" mass="29002">MFEARLVQSAILKKVLDAIKDLLSEATFECSDSGMQVQAMDNAHVSLVSLNLRSDGFDKYRCDRNLSMGMSIPTMAKVLKGAAAEDTVTLRAADNPDTITFMFESSGKERLAEYEMKLINMDQEHLGIPETEYSCVVKMPSAEFARIIRDLSQFGETIAIACTKEGIKFSAAGDHGTANVKMAQTADDEKLEEAVVIEMQESVKQSFSCRYLNSFVKATPLCNQVILSLSADVPLVVEYKIADIGHIRYYLAPKIDEEEENA</sequence>
<evidence type="ECO:0000256" key="8">
    <source>
        <dbReference type="RuleBase" id="RU003671"/>
    </source>
</evidence>
<reference evidence="11" key="2">
    <citation type="submission" date="2023-03" db="EMBL/GenBank/DDBJ databases">
        <authorList>
            <person name="Inwood S.N."/>
            <person name="Skelly J.G."/>
            <person name="Guhlin J."/>
            <person name="Harrop T.W.R."/>
            <person name="Goldson S.G."/>
            <person name="Dearden P.K."/>
        </authorList>
    </citation>
    <scope>NUCLEOTIDE SEQUENCE</scope>
    <source>
        <strain evidence="11">Lincoln</strain>
        <tissue evidence="11">Whole body</tissue>
    </source>
</reference>
<comment type="subunit">
    <text evidence="6">Homotrimer. Forms a complex with activator 1 heteropentamer in the presence of ATP.</text>
</comment>
<evidence type="ECO:0000256" key="7">
    <source>
        <dbReference type="RuleBase" id="RU000641"/>
    </source>
</evidence>
<evidence type="ECO:0000256" key="6">
    <source>
        <dbReference type="ARBA" id="ARBA00062326"/>
    </source>
</evidence>
<comment type="caution">
    <text evidence="11">The sequence shown here is derived from an EMBL/GenBank/DDBJ whole genome shotgun (WGS) entry which is preliminary data.</text>
</comment>
<dbReference type="InterPro" id="IPR022648">
    <property type="entry name" value="Pr_cel_nuc_antig_N"/>
</dbReference>
<dbReference type="InterPro" id="IPR022659">
    <property type="entry name" value="Pr_cel_nuc_antig_CS"/>
</dbReference>
<dbReference type="SUPFAM" id="SSF55979">
    <property type="entry name" value="DNA clamp"/>
    <property type="match status" value="2"/>
</dbReference>
<reference evidence="11" key="1">
    <citation type="journal article" date="2023" name="bioRxiv">
        <title>Scaffold-level genome assemblies of two parasitoid biocontrol wasps reveal the parthenogenesis mechanism and an associated novel virus.</title>
        <authorList>
            <person name="Inwood S."/>
            <person name="Skelly J."/>
            <person name="Guhlin J."/>
            <person name="Harrop T."/>
            <person name="Goldson S."/>
            <person name="Dearden P."/>
        </authorList>
    </citation>
    <scope>NUCLEOTIDE SEQUENCE</scope>
    <source>
        <strain evidence="11">Lincoln</strain>
        <tissue evidence="11">Whole body</tissue>
    </source>
</reference>
<dbReference type="GO" id="GO:0043626">
    <property type="term" value="C:PCNA complex"/>
    <property type="evidence" value="ECO:0007669"/>
    <property type="project" value="TreeGrafter"/>
</dbReference>
<dbReference type="EMBL" id="JAQQBR010000001">
    <property type="protein sequence ID" value="KAK0182872.1"/>
    <property type="molecule type" value="Genomic_DNA"/>
</dbReference>
<dbReference type="Proteomes" id="UP001168972">
    <property type="component" value="Unassembled WGS sequence"/>
</dbReference>
<name>A0AA39G7B4_MICHY</name>
<dbReference type="PROSITE" id="PS01251">
    <property type="entry name" value="PCNA_1"/>
    <property type="match status" value="1"/>
</dbReference>
<dbReference type="InterPro" id="IPR000730">
    <property type="entry name" value="Pr_cel_nuc_antig"/>
</dbReference>
<proteinExistence type="inferred from homology"/>
<evidence type="ECO:0000256" key="5">
    <source>
        <dbReference type="ARBA" id="ARBA00023242"/>
    </source>
</evidence>
<dbReference type="GO" id="GO:0019985">
    <property type="term" value="P:translesion synthesis"/>
    <property type="evidence" value="ECO:0007669"/>
    <property type="project" value="TreeGrafter"/>
</dbReference>
<dbReference type="FunFam" id="3.10.150.10:FF:000008">
    <property type="entry name" value="Proliferating cell nuclear antigen"/>
    <property type="match status" value="1"/>
</dbReference>
<evidence type="ECO:0000256" key="2">
    <source>
        <dbReference type="ARBA" id="ARBA00010462"/>
    </source>
</evidence>
<evidence type="ECO:0000259" key="9">
    <source>
        <dbReference type="Pfam" id="PF00705"/>
    </source>
</evidence>
<keyword evidence="12" id="KW-1185">Reference proteome</keyword>
<dbReference type="Pfam" id="PF02747">
    <property type="entry name" value="PCNA_C"/>
    <property type="match status" value="1"/>
</dbReference>
<dbReference type="GO" id="GO:0003677">
    <property type="term" value="F:DNA binding"/>
    <property type="evidence" value="ECO:0007669"/>
    <property type="project" value="UniProtKB-KW"/>
</dbReference>
<evidence type="ECO:0000256" key="3">
    <source>
        <dbReference type="ARBA" id="ARBA00022705"/>
    </source>
</evidence>
<dbReference type="InterPro" id="IPR046938">
    <property type="entry name" value="DNA_clamp_sf"/>
</dbReference>
<keyword evidence="3 8" id="KW-0235">DNA replication</keyword>
<comment type="similarity">
    <text evidence="2 8">Belongs to the PCNA family.</text>
</comment>
<dbReference type="PANTHER" id="PTHR11352">
    <property type="entry name" value="PROLIFERATING CELL NUCLEAR ANTIGEN"/>
    <property type="match status" value="1"/>
</dbReference>
<accession>A0AA39G7B4</accession>
<dbReference type="AlphaFoldDB" id="A0AA39G7B4"/>